<dbReference type="VEuPathDB" id="VectorBase:HLOH_048944"/>
<evidence type="ECO:0000313" key="1">
    <source>
        <dbReference type="EMBL" id="KAH9382838.1"/>
    </source>
</evidence>
<accession>A0A9J6H556</accession>
<proteinExistence type="predicted"/>
<organism evidence="1 2">
    <name type="scientific">Haemaphysalis longicornis</name>
    <name type="common">Bush tick</name>
    <dbReference type="NCBI Taxonomy" id="44386"/>
    <lineage>
        <taxon>Eukaryota</taxon>
        <taxon>Metazoa</taxon>
        <taxon>Ecdysozoa</taxon>
        <taxon>Arthropoda</taxon>
        <taxon>Chelicerata</taxon>
        <taxon>Arachnida</taxon>
        <taxon>Acari</taxon>
        <taxon>Parasitiformes</taxon>
        <taxon>Ixodida</taxon>
        <taxon>Ixodoidea</taxon>
        <taxon>Ixodidae</taxon>
        <taxon>Haemaphysalinae</taxon>
        <taxon>Haemaphysalis</taxon>
    </lineage>
</organism>
<protein>
    <submittedName>
        <fullName evidence="1">Uncharacterized protein</fullName>
    </submittedName>
</protein>
<keyword evidence="2" id="KW-1185">Reference proteome</keyword>
<reference evidence="1 2" key="1">
    <citation type="journal article" date="2020" name="Cell">
        <title>Large-Scale Comparative Analyses of Tick Genomes Elucidate Their Genetic Diversity and Vector Capacities.</title>
        <authorList>
            <consortium name="Tick Genome and Microbiome Consortium (TIGMIC)"/>
            <person name="Jia N."/>
            <person name="Wang J."/>
            <person name="Shi W."/>
            <person name="Du L."/>
            <person name="Sun Y."/>
            <person name="Zhan W."/>
            <person name="Jiang J.F."/>
            <person name="Wang Q."/>
            <person name="Zhang B."/>
            <person name="Ji P."/>
            <person name="Bell-Sakyi L."/>
            <person name="Cui X.M."/>
            <person name="Yuan T.T."/>
            <person name="Jiang B.G."/>
            <person name="Yang W.F."/>
            <person name="Lam T.T."/>
            <person name="Chang Q.C."/>
            <person name="Ding S.J."/>
            <person name="Wang X.J."/>
            <person name="Zhu J.G."/>
            <person name="Ruan X.D."/>
            <person name="Zhao L."/>
            <person name="Wei J.T."/>
            <person name="Ye R.Z."/>
            <person name="Que T.C."/>
            <person name="Du C.H."/>
            <person name="Zhou Y.H."/>
            <person name="Cheng J.X."/>
            <person name="Dai P.F."/>
            <person name="Guo W.B."/>
            <person name="Han X.H."/>
            <person name="Huang E.J."/>
            <person name="Li L.F."/>
            <person name="Wei W."/>
            <person name="Gao Y.C."/>
            <person name="Liu J.Z."/>
            <person name="Shao H.Z."/>
            <person name="Wang X."/>
            <person name="Wang C.C."/>
            <person name="Yang T.C."/>
            <person name="Huo Q.B."/>
            <person name="Li W."/>
            <person name="Chen H.Y."/>
            <person name="Chen S.E."/>
            <person name="Zhou L.G."/>
            <person name="Ni X.B."/>
            <person name="Tian J.H."/>
            <person name="Sheng Y."/>
            <person name="Liu T."/>
            <person name="Pan Y.S."/>
            <person name="Xia L.Y."/>
            <person name="Li J."/>
            <person name="Zhao F."/>
            <person name="Cao W.C."/>
        </authorList>
    </citation>
    <scope>NUCLEOTIDE SEQUENCE [LARGE SCALE GENOMIC DNA]</scope>
    <source>
        <strain evidence="1">HaeL-2018</strain>
    </source>
</reference>
<dbReference type="Proteomes" id="UP000821853">
    <property type="component" value="Unassembled WGS sequence"/>
</dbReference>
<dbReference type="AlphaFoldDB" id="A0A9J6H556"/>
<name>A0A9J6H556_HAELO</name>
<evidence type="ECO:0000313" key="2">
    <source>
        <dbReference type="Proteomes" id="UP000821853"/>
    </source>
</evidence>
<comment type="caution">
    <text evidence="1">The sequence shown here is derived from an EMBL/GenBank/DDBJ whole genome shotgun (WGS) entry which is preliminary data.</text>
</comment>
<gene>
    <name evidence="1" type="ORF">HPB48_023400</name>
</gene>
<sequence length="113" mass="13197">MNKLIAMVKALGSSTTYIKTKLTSVTTSTKFIIDCLEEFKGDVKSIREELTEVKNWSLECHRENERLNREMKDVGRQLVELKQYSRKNNLEQKGVPFTENEDLKETLKQITTR</sequence>
<dbReference type="OrthoDB" id="7048166at2759"/>
<dbReference type="EMBL" id="JABSTR010000447">
    <property type="protein sequence ID" value="KAH9382838.1"/>
    <property type="molecule type" value="Genomic_DNA"/>
</dbReference>